<dbReference type="InterPro" id="IPR057285">
    <property type="entry name" value="Pre-PUA_NSUN2"/>
</dbReference>
<keyword evidence="4 10" id="KW-0489">Methyltransferase</keyword>
<dbReference type="SUPFAM" id="SSF53335">
    <property type="entry name" value="S-adenosyl-L-methionine-dependent methyltransferases"/>
    <property type="match status" value="1"/>
</dbReference>
<feature type="domain" description="SAM-dependent MTase RsmB/NOP-type" evidence="12">
    <location>
        <begin position="62"/>
        <end position="390"/>
    </location>
</feature>
<evidence type="ECO:0000256" key="1">
    <source>
        <dbReference type="ARBA" id="ARBA00004123"/>
    </source>
</evidence>
<gene>
    <name evidence="13" type="primary">trm4a</name>
    <name evidence="13" type="ORF">TRFO_21562</name>
</gene>
<sequence>MGRKKGRQNKNRNKNPKERQENTRVEPGYIPPDFIEYYKNQLVPNALTDEEFESFITTYKITLPHVFRLLTNSPDFPRVKSELEEHIRKLKELNYDAEIIDYLDPSFGLVCKLSVSRPQLRKNAELHPFRDWLHAHTEVGDITRQEFVSMLPPFFLDVQPDNSVVDMCAAPGSKTMQILETLKTGFLVANDIETNRCHTLVHQLNRIDTSKVLVINHPAQYIPEIGQFDRVLCDVPCSGDGTFRKNPDATKKWSTRNGCGLHSIQRSILIRGLQLLKIGGYCVYSTCSMNPIEDEAVISSVINELGGSVSILDCSSKFPGLKRTNGMKTWGVYSDKTKFEKIEDVPEELSKQIRDTMFPLNVVDGIENCMRFFPHQNDTGGFFVAVLCKNSEFSVRVQTTQHASKTWKEPPFIQLANVEGGNQIIEEIKNDYGMKQEFNPSHLFARAEKSVKTIFYLTDQIVDLVQKIPEEKLRPVACGTRLFSYKSLNDENAVKAFPCFEGIEILNHFATKRIVSIAPSDLKETLKAGNPGLQFSQMTEEAATKLKELPVGGLIVTCEGTNFVYGGMKRMTNLTLQVKKERIKQEIFKLVNFFPDLADDSDKNDSTDENSQNNSGNQSGNEE</sequence>
<dbReference type="InterPro" id="IPR018314">
    <property type="entry name" value="RsmB/NOL1/NOP2-like_CS"/>
</dbReference>
<dbReference type="PANTHER" id="PTHR22808">
    <property type="entry name" value="NCL1 YEAST -RELATED NOL1/NOP2/FMU SUN DOMAIN-CONTAINING"/>
    <property type="match status" value="1"/>
</dbReference>
<evidence type="ECO:0000256" key="9">
    <source>
        <dbReference type="ARBA" id="ARBA00023242"/>
    </source>
</evidence>
<evidence type="ECO:0000256" key="11">
    <source>
        <dbReference type="SAM" id="MobiDB-lite"/>
    </source>
</evidence>
<dbReference type="GO" id="GO:0000049">
    <property type="term" value="F:tRNA binding"/>
    <property type="evidence" value="ECO:0007669"/>
    <property type="project" value="UniProtKB-KW"/>
</dbReference>
<evidence type="ECO:0000256" key="3">
    <source>
        <dbReference type="ARBA" id="ARBA00022555"/>
    </source>
</evidence>
<comment type="caution">
    <text evidence="10">Lacks conserved residue(s) required for the propagation of feature annotation.</text>
</comment>
<dbReference type="Pfam" id="PF25376">
    <property type="entry name" value="Pre-PUA_NSUN2"/>
    <property type="match status" value="1"/>
</dbReference>
<dbReference type="PRINTS" id="PR02008">
    <property type="entry name" value="RCMTFAMILY"/>
</dbReference>
<protein>
    <submittedName>
        <fullName evidence="13">Multisite-specific tRNA:(Cytosine-C(5))-methyltransferase trm4a</fullName>
    </submittedName>
</protein>
<dbReference type="AlphaFoldDB" id="A0A1J4KI72"/>
<feature type="region of interest" description="Disordered" evidence="11">
    <location>
        <begin position="599"/>
        <end position="623"/>
    </location>
</feature>
<dbReference type="PANTHER" id="PTHR22808:SF1">
    <property type="entry name" value="RNA CYTOSINE-C(5)-METHYLTRANSFERASE NSUN2-RELATED"/>
    <property type="match status" value="1"/>
</dbReference>
<dbReference type="InterPro" id="IPR023270">
    <property type="entry name" value="RCMT_NCL1"/>
</dbReference>
<feature type="region of interest" description="Disordered" evidence="11">
    <location>
        <begin position="1"/>
        <end position="27"/>
    </location>
</feature>
<comment type="caution">
    <text evidence="13">The sequence shown here is derived from an EMBL/GenBank/DDBJ whole genome shotgun (WGS) entry which is preliminary data.</text>
</comment>
<dbReference type="InterPro" id="IPR029063">
    <property type="entry name" value="SAM-dependent_MTases_sf"/>
</dbReference>
<evidence type="ECO:0000256" key="7">
    <source>
        <dbReference type="ARBA" id="ARBA00022694"/>
    </source>
</evidence>
<dbReference type="InterPro" id="IPR049560">
    <property type="entry name" value="MeTrfase_RsmB-F_NOP2_cat"/>
</dbReference>
<feature type="compositionally biased region" description="Basic and acidic residues" evidence="11">
    <location>
        <begin position="15"/>
        <end position="24"/>
    </location>
</feature>
<dbReference type="Pfam" id="PF01189">
    <property type="entry name" value="Methyltr_RsmB-F"/>
    <property type="match status" value="1"/>
</dbReference>
<dbReference type="PROSITE" id="PS01153">
    <property type="entry name" value="NOL1_NOP2_SUN"/>
    <property type="match status" value="1"/>
</dbReference>
<dbReference type="GeneID" id="94836755"/>
<dbReference type="Proteomes" id="UP000179807">
    <property type="component" value="Unassembled WGS sequence"/>
</dbReference>
<dbReference type="VEuPathDB" id="TrichDB:TRFO_21562"/>
<proteinExistence type="inferred from homology"/>
<feature type="binding site" evidence="10">
    <location>
        <position position="191"/>
    </location>
    <ligand>
        <name>S-adenosyl-L-methionine</name>
        <dbReference type="ChEBI" id="CHEBI:59789"/>
    </ligand>
</feature>
<dbReference type="PRINTS" id="PR02011">
    <property type="entry name" value="RCMTNCL1"/>
</dbReference>
<keyword evidence="3" id="KW-0820">tRNA-binding</keyword>
<name>A0A1J4KI72_9EUKA</name>
<evidence type="ECO:0000256" key="5">
    <source>
        <dbReference type="ARBA" id="ARBA00022679"/>
    </source>
</evidence>
<dbReference type="GO" id="GO:0016428">
    <property type="term" value="F:tRNA (cytidine-5-)-methyltransferase activity"/>
    <property type="evidence" value="ECO:0007669"/>
    <property type="project" value="InterPro"/>
</dbReference>
<feature type="compositionally biased region" description="Low complexity" evidence="11">
    <location>
        <begin position="609"/>
        <end position="623"/>
    </location>
</feature>
<feature type="binding site" evidence="10">
    <location>
        <begin position="168"/>
        <end position="174"/>
    </location>
    <ligand>
        <name>S-adenosyl-L-methionine</name>
        <dbReference type="ChEBI" id="CHEBI:59789"/>
    </ligand>
</feature>
<organism evidence="13 14">
    <name type="scientific">Tritrichomonas foetus</name>
    <dbReference type="NCBI Taxonomy" id="1144522"/>
    <lineage>
        <taxon>Eukaryota</taxon>
        <taxon>Metamonada</taxon>
        <taxon>Parabasalia</taxon>
        <taxon>Tritrichomonadida</taxon>
        <taxon>Tritrichomonadidae</taxon>
        <taxon>Tritrichomonas</taxon>
    </lineage>
</organism>
<keyword evidence="6 10" id="KW-0949">S-adenosyl-L-methionine</keyword>
<dbReference type="EMBL" id="MLAK01000637">
    <property type="protein sequence ID" value="OHT09516.1"/>
    <property type="molecule type" value="Genomic_DNA"/>
</dbReference>
<keyword evidence="8 10" id="KW-0694">RNA-binding</keyword>
<dbReference type="OrthoDB" id="6093671at2759"/>
<reference evidence="13" key="1">
    <citation type="submission" date="2016-10" db="EMBL/GenBank/DDBJ databases">
        <authorList>
            <person name="Benchimol M."/>
            <person name="Almeida L.G."/>
            <person name="Vasconcelos A.T."/>
            <person name="Perreira-Neves A."/>
            <person name="Rosa I.A."/>
            <person name="Tasca T."/>
            <person name="Bogo M.R."/>
            <person name="de Souza W."/>
        </authorList>
    </citation>
    <scope>NUCLEOTIDE SEQUENCE [LARGE SCALE GENOMIC DNA]</scope>
    <source>
        <strain evidence="13">K</strain>
    </source>
</reference>
<dbReference type="RefSeq" id="XP_068362652.1">
    <property type="nucleotide sequence ID" value="XM_068502051.1"/>
</dbReference>
<keyword evidence="9" id="KW-0539">Nucleus</keyword>
<evidence type="ECO:0000256" key="2">
    <source>
        <dbReference type="ARBA" id="ARBA00007494"/>
    </source>
</evidence>
<feature type="binding site" evidence="10">
    <location>
        <position position="234"/>
    </location>
    <ligand>
        <name>S-adenosyl-L-methionine</name>
        <dbReference type="ChEBI" id="CHEBI:59789"/>
    </ligand>
</feature>
<dbReference type="InterPro" id="IPR001678">
    <property type="entry name" value="MeTrfase_RsmB-F_NOP2_dom"/>
</dbReference>
<keyword evidence="14" id="KW-1185">Reference proteome</keyword>
<feature type="compositionally biased region" description="Basic residues" evidence="11">
    <location>
        <begin position="1"/>
        <end position="14"/>
    </location>
</feature>
<keyword evidence="5 10" id="KW-0808">Transferase</keyword>
<evidence type="ECO:0000256" key="6">
    <source>
        <dbReference type="ARBA" id="ARBA00022691"/>
    </source>
</evidence>
<accession>A0A1J4KI72</accession>
<dbReference type="Gene3D" id="3.40.50.150">
    <property type="entry name" value="Vaccinia Virus protein VP39"/>
    <property type="match status" value="1"/>
</dbReference>
<dbReference type="GO" id="GO:0030488">
    <property type="term" value="P:tRNA methylation"/>
    <property type="evidence" value="ECO:0007669"/>
    <property type="project" value="UniProtKB-ARBA"/>
</dbReference>
<dbReference type="InterPro" id="IPR023267">
    <property type="entry name" value="RCMT"/>
</dbReference>
<comment type="similarity">
    <text evidence="2 10">Belongs to the class I-like SAM-binding methyltransferase superfamily. RsmB/NOP family.</text>
</comment>
<comment type="subcellular location">
    <subcellularLocation>
        <location evidence="1">Nucleus</location>
    </subcellularLocation>
</comment>
<keyword evidence="7" id="KW-0819">tRNA processing</keyword>
<evidence type="ECO:0000259" key="12">
    <source>
        <dbReference type="PROSITE" id="PS51686"/>
    </source>
</evidence>
<evidence type="ECO:0000256" key="8">
    <source>
        <dbReference type="ARBA" id="ARBA00022884"/>
    </source>
</evidence>
<evidence type="ECO:0000256" key="10">
    <source>
        <dbReference type="PROSITE-ProRule" id="PRU01023"/>
    </source>
</evidence>
<evidence type="ECO:0000256" key="4">
    <source>
        <dbReference type="ARBA" id="ARBA00022603"/>
    </source>
</evidence>
<feature type="active site" description="Nucleophile" evidence="10">
    <location>
        <position position="287"/>
    </location>
</feature>
<dbReference type="GO" id="GO:0005634">
    <property type="term" value="C:nucleus"/>
    <property type="evidence" value="ECO:0007669"/>
    <property type="project" value="UniProtKB-SubCell"/>
</dbReference>
<dbReference type="PROSITE" id="PS51686">
    <property type="entry name" value="SAM_MT_RSMB_NOP"/>
    <property type="match status" value="1"/>
</dbReference>
<evidence type="ECO:0000313" key="14">
    <source>
        <dbReference type="Proteomes" id="UP000179807"/>
    </source>
</evidence>
<evidence type="ECO:0000313" key="13">
    <source>
        <dbReference type="EMBL" id="OHT09516.1"/>
    </source>
</evidence>